<keyword evidence="5" id="KW-1185">Reference proteome</keyword>
<dbReference type="Pfam" id="PF00379">
    <property type="entry name" value="Chitin_bind_4"/>
    <property type="match status" value="1"/>
</dbReference>
<feature type="compositionally biased region" description="Basic and acidic residues" evidence="3">
    <location>
        <begin position="116"/>
        <end position="125"/>
    </location>
</feature>
<feature type="region of interest" description="Disordered" evidence="3">
    <location>
        <begin position="444"/>
        <end position="476"/>
    </location>
</feature>
<protein>
    <submittedName>
        <fullName evidence="6">Uncharacterized protein LOC107274000 isoform X1</fullName>
    </submittedName>
</protein>
<feature type="compositionally biased region" description="Polar residues" evidence="3">
    <location>
        <begin position="104"/>
        <end position="115"/>
    </location>
</feature>
<evidence type="ECO:0000256" key="2">
    <source>
        <dbReference type="PROSITE-ProRule" id="PRU00497"/>
    </source>
</evidence>
<dbReference type="GO" id="GO:0005615">
    <property type="term" value="C:extracellular space"/>
    <property type="evidence" value="ECO:0007669"/>
    <property type="project" value="TreeGrafter"/>
</dbReference>
<keyword evidence="1 2" id="KW-0193">Cuticle</keyword>
<dbReference type="Proteomes" id="UP000694920">
    <property type="component" value="Unplaced"/>
</dbReference>
<feature type="chain" id="PRO_5042555484" evidence="4">
    <location>
        <begin position="23"/>
        <end position="546"/>
    </location>
</feature>
<accession>A0AAJ7FU22</accession>
<sequence>MEGRMKLLVTMCFLMACHYSYGQSSQTTSSLRSPAIVREPSNQQVANEHRNTLLDYVNPTEKGNGLPRANGKLGTPLLGHADRIVESEIKKLNAEKERTKNEAISKSTNPLYSRTNSREELLRENQDEDNSTKNLLENRERHIGHLGIFDPRNVPHQQSTNMRPARSYFLELYDTKDFFKPTRNRRLYETDKNLQNQIRNYNTRYGAPRYGNQQPFKNPLIDNLQLRNSDGFKRTIRNSQIVENNLKRPAKSLSISQNNNEFRPSPEIQEAEQDNSARLFRVNPAQINALQGVFDNAKILDDGLIKKLSFREPRIIVQRTNNHPANYVDSNSETRTVQELVNLIGQNPEQQLQGLNILLGPGQQIFANEHPREIIPVSEVPVPYEQTFVTPLPAETPGSPNTIYQEGTLDYSQSNNDHSGYKPIGHTGIQKGVVNFTNGQTAPPVWIEEGDLPDGKVDFEKSKNDGREDPSSEKDYEQYASKYSFGYHVTDPDTGNDFSHHEKRDGDITTGRYHVLLPDGRIQSVNYHVDDKGYHAKVSYRLNRGD</sequence>
<dbReference type="GeneID" id="107274000"/>
<evidence type="ECO:0000313" key="6">
    <source>
        <dbReference type="RefSeq" id="XP_015608196.1"/>
    </source>
</evidence>
<dbReference type="InterPro" id="IPR051217">
    <property type="entry name" value="Insect_Cuticle_Struc_Prot"/>
</dbReference>
<dbReference type="InterPro" id="IPR000618">
    <property type="entry name" value="Insect_cuticle"/>
</dbReference>
<evidence type="ECO:0000256" key="4">
    <source>
        <dbReference type="SAM" id="SignalP"/>
    </source>
</evidence>
<dbReference type="PROSITE" id="PS51155">
    <property type="entry name" value="CHIT_BIND_RR_2"/>
    <property type="match status" value="1"/>
</dbReference>
<proteinExistence type="predicted"/>
<dbReference type="PANTHER" id="PTHR12236">
    <property type="entry name" value="STRUCTURAL CONTITUENT OF CUTICLE"/>
    <property type="match status" value="1"/>
</dbReference>
<reference evidence="6" key="1">
    <citation type="submission" date="2025-08" db="UniProtKB">
        <authorList>
            <consortium name="RefSeq"/>
        </authorList>
    </citation>
    <scope>IDENTIFICATION</scope>
</reference>
<evidence type="ECO:0000313" key="5">
    <source>
        <dbReference type="Proteomes" id="UP000694920"/>
    </source>
</evidence>
<evidence type="ECO:0000256" key="3">
    <source>
        <dbReference type="SAM" id="MobiDB-lite"/>
    </source>
</evidence>
<keyword evidence="4" id="KW-0732">Signal</keyword>
<organism evidence="5 6">
    <name type="scientific">Cephus cinctus</name>
    <name type="common">Wheat stem sawfly</name>
    <dbReference type="NCBI Taxonomy" id="211228"/>
    <lineage>
        <taxon>Eukaryota</taxon>
        <taxon>Metazoa</taxon>
        <taxon>Ecdysozoa</taxon>
        <taxon>Arthropoda</taxon>
        <taxon>Hexapoda</taxon>
        <taxon>Insecta</taxon>
        <taxon>Pterygota</taxon>
        <taxon>Neoptera</taxon>
        <taxon>Endopterygota</taxon>
        <taxon>Hymenoptera</taxon>
        <taxon>Cephoidea</taxon>
        <taxon>Cephidae</taxon>
        <taxon>Cephus</taxon>
    </lineage>
</organism>
<dbReference type="AlphaFoldDB" id="A0AAJ7FU22"/>
<feature type="region of interest" description="Disordered" evidence="3">
    <location>
        <begin position="96"/>
        <end position="133"/>
    </location>
</feature>
<dbReference type="GO" id="GO:0031012">
    <property type="term" value="C:extracellular matrix"/>
    <property type="evidence" value="ECO:0007669"/>
    <property type="project" value="TreeGrafter"/>
</dbReference>
<name>A0AAJ7FU22_CEPCN</name>
<gene>
    <name evidence="6" type="primary">LOC107274000</name>
</gene>
<feature type="signal peptide" evidence="4">
    <location>
        <begin position="1"/>
        <end position="22"/>
    </location>
</feature>
<evidence type="ECO:0000256" key="1">
    <source>
        <dbReference type="ARBA" id="ARBA00022460"/>
    </source>
</evidence>
<dbReference type="PROSITE" id="PS51257">
    <property type="entry name" value="PROKAR_LIPOPROTEIN"/>
    <property type="match status" value="1"/>
</dbReference>
<dbReference type="RefSeq" id="XP_015608196.1">
    <property type="nucleotide sequence ID" value="XM_015752710.2"/>
</dbReference>
<feature type="compositionally biased region" description="Basic and acidic residues" evidence="3">
    <location>
        <begin position="453"/>
        <end position="476"/>
    </location>
</feature>
<dbReference type="PANTHER" id="PTHR12236:SF79">
    <property type="entry name" value="CUTICULAR PROTEIN 50CB-RELATED"/>
    <property type="match status" value="1"/>
</dbReference>
<dbReference type="GO" id="GO:0042302">
    <property type="term" value="F:structural constituent of cuticle"/>
    <property type="evidence" value="ECO:0007669"/>
    <property type="project" value="UniProtKB-UniRule"/>
</dbReference>
<dbReference type="KEGG" id="ccin:107274000"/>